<feature type="compositionally biased region" description="Basic residues" evidence="10">
    <location>
        <begin position="194"/>
        <end position="203"/>
    </location>
</feature>
<name>A0A0W0D542_CANGB</name>
<dbReference type="GO" id="GO:0043022">
    <property type="term" value="F:ribosome binding"/>
    <property type="evidence" value="ECO:0007669"/>
    <property type="project" value="EnsemblFungi"/>
</dbReference>
<evidence type="ECO:0000256" key="3">
    <source>
        <dbReference type="ARBA" id="ARBA00019670"/>
    </source>
</evidence>
<comment type="caution">
    <text evidence="11">The sequence shown here is derived from an EMBL/GenBank/DDBJ whole genome shotgun (WGS) entry which is preliminary data.</text>
</comment>
<feature type="region of interest" description="Disordered" evidence="10">
    <location>
        <begin position="1"/>
        <end position="82"/>
    </location>
</feature>
<comment type="similarity">
    <text evidence="2">Belongs to the LOC1 family.</text>
</comment>
<proteinExistence type="inferred from homology"/>
<evidence type="ECO:0000256" key="5">
    <source>
        <dbReference type="ARBA" id="ARBA00022448"/>
    </source>
</evidence>
<dbReference type="VEuPathDB" id="FungiDB:GVI51_F02035"/>
<sequence>MGSIKKTKGKSQSTKRVVTPEVFADQQARNQLANAPNLTEKSERRKANKLQVKKEQARARLYGKKKKESTYSEKDLDLPSLNKAVNPGVKLRRGKKGKKFIDDHDSLTLHRLIKTIGDKYDDITESKLEKDRRLEEIRELKRQEIERKEAAKQSQLEEKKDELKKKSSIARSMRRKNRRDQERDLHTTSNDKVQRKKKSVSFA</sequence>
<evidence type="ECO:0000313" key="12">
    <source>
        <dbReference type="Proteomes" id="UP000054886"/>
    </source>
</evidence>
<dbReference type="GO" id="GO:0000480">
    <property type="term" value="P:endonucleolytic cleavage in 5'-ETS of tricistronic rRNA transcript (SSU-rRNA, 5.8S rRNA, LSU-rRNA)"/>
    <property type="evidence" value="ECO:0007669"/>
    <property type="project" value="EnsemblFungi"/>
</dbReference>
<dbReference type="GO" id="GO:0019843">
    <property type="term" value="F:rRNA binding"/>
    <property type="evidence" value="ECO:0007669"/>
    <property type="project" value="EnsemblFungi"/>
</dbReference>
<feature type="compositionally biased region" description="Polar residues" evidence="10">
    <location>
        <begin position="27"/>
        <end position="39"/>
    </location>
</feature>
<dbReference type="VEuPathDB" id="FungiDB:B1J91_F02299g"/>
<dbReference type="GO" id="GO:0033592">
    <property type="term" value="F:RNA strand annealing activity"/>
    <property type="evidence" value="ECO:0007669"/>
    <property type="project" value="EnsemblFungi"/>
</dbReference>
<comment type="subcellular location">
    <subcellularLocation>
        <location evidence="1">Nucleus</location>
        <location evidence="1">Nucleolus</location>
    </subcellularLocation>
</comment>
<evidence type="ECO:0000256" key="8">
    <source>
        <dbReference type="ARBA" id="ARBA00023054"/>
    </source>
</evidence>
<dbReference type="GO" id="GO:0051028">
    <property type="term" value="P:mRNA transport"/>
    <property type="evidence" value="ECO:0007669"/>
    <property type="project" value="UniProtKB-KW"/>
</dbReference>
<feature type="compositionally biased region" description="Basic residues" evidence="10">
    <location>
        <begin position="166"/>
        <end position="178"/>
    </location>
</feature>
<evidence type="ECO:0000256" key="1">
    <source>
        <dbReference type="ARBA" id="ARBA00004604"/>
    </source>
</evidence>
<dbReference type="GO" id="GO:0008298">
    <property type="term" value="P:intracellular mRNA localization"/>
    <property type="evidence" value="ECO:0007669"/>
    <property type="project" value="EnsemblFungi"/>
</dbReference>
<evidence type="ECO:0000256" key="9">
    <source>
        <dbReference type="ARBA" id="ARBA00023242"/>
    </source>
</evidence>
<keyword evidence="9" id="KW-0539">Nucleus</keyword>
<dbReference type="VEuPathDB" id="FungiDB:CAGL0F02299g"/>
<dbReference type="InterPro" id="IPR037650">
    <property type="entry name" value="Loc1"/>
</dbReference>
<evidence type="ECO:0000256" key="6">
    <source>
        <dbReference type="ARBA" id="ARBA00022517"/>
    </source>
</evidence>
<feature type="region of interest" description="Disordered" evidence="10">
    <location>
        <begin position="146"/>
        <end position="203"/>
    </location>
</feature>
<feature type="compositionally biased region" description="Basic and acidic residues" evidence="10">
    <location>
        <begin position="146"/>
        <end position="165"/>
    </location>
</feature>
<dbReference type="EMBL" id="LLZZ01000022">
    <property type="protein sequence ID" value="KTB12266.1"/>
    <property type="molecule type" value="Genomic_DNA"/>
</dbReference>
<dbReference type="GO" id="GO:0005730">
    <property type="term" value="C:nucleolus"/>
    <property type="evidence" value="ECO:0007669"/>
    <property type="project" value="UniProtKB-SubCell"/>
</dbReference>
<protein>
    <recommendedName>
        <fullName evidence="3">60S ribosomal subunit assembly/export protein LOC1</fullName>
    </recommendedName>
    <alternativeName>
        <fullName evidence="4">60S ribosomal subunit assembly/export protein loc1</fullName>
    </alternativeName>
</protein>
<keyword evidence="6" id="KW-0690">Ribosome biogenesis</keyword>
<dbReference type="GO" id="GO:0000447">
    <property type="term" value="P:endonucleolytic cleavage in ITS1 to separate SSU-rRNA from 5.8S rRNA and LSU-rRNA from tricistronic rRNA transcript (SSU-rRNA, 5.8S rRNA, LSU-rRNA)"/>
    <property type="evidence" value="ECO:0007669"/>
    <property type="project" value="EnsemblFungi"/>
</dbReference>
<dbReference type="GO" id="GO:0000055">
    <property type="term" value="P:ribosomal large subunit export from nucleus"/>
    <property type="evidence" value="ECO:0007669"/>
    <property type="project" value="EnsemblFungi"/>
</dbReference>
<dbReference type="Proteomes" id="UP000054886">
    <property type="component" value="Unassembled WGS sequence"/>
</dbReference>
<reference evidence="11 12" key="1">
    <citation type="submission" date="2015-10" db="EMBL/GenBank/DDBJ databases">
        <title>Draft genomes sequences of Candida glabrata isolates 1A, 1B, 2A, 2B, 3A and 3B.</title>
        <authorList>
            <person name="Haavelsrud O.E."/>
            <person name="Gaustad P."/>
        </authorList>
    </citation>
    <scope>NUCLEOTIDE SEQUENCE [LARGE SCALE GENOMIC DNA]</scope>
    <source>
        <strain evidence="11">910700640</strain>
    </source>
</reference>
<dbReference type="GO" id="GO:0017148">
    <property type="term" value="P:negative regulation of translation"/>
    <property type="evidence" value="ECO:0007669"/>
    <property type="project" value="EnsemblFungi"/>
</dbReference>
<dbReference type="GO" id="GO:0140693">
    <property type="term" value="F:molecular condensate scaffold activity"/>
    <property type="evidence" value="ECO:0007669"/>
    <property type="project" value="EnsemblFungi"/>
</dbReference>
<keyword evidence="8" id="KW-0175">Coiled coil</keyword>
<evidence type="ECO:0000256" key="7">
    <source>
        <dbReference type="ARBA" id="ARBA00022816"/>
    </source>
</evidence>
<dbReference type="VEuPathDB" id="FungiDB:GW608_F02013"/>
<dbReference type="GO" id="GO:0042802">
    <property type="term" value="F:identical protein binding"/>
    <property type="evidence" value="ECO:0007669"/>
    <property type="project" value="EnsemblFungi"/>
</dbReference>
<dbReference type="PANTHER" id="PTHR28028:SF1">
    <property type="entry name" value="60S RIBOSOMAL SUBUNIT ASSEMBLY_EXPORT PROTEIN LOC1"/>
    <property type="match status" value="1"/>
</dbReference>
<feature type="compositionally biased region" description="Basic and acidic residues" evidence="10">
    <location>
        <begin position="68"/>
        <end position="77"/>
    </location>
</feature>
<dbReference type="PANTHER" id="PTHR28028">
    <property type="entry name" value="60S RIBOSOMAL SUBUNIT ASSEMBLY/EXPORT PROTEIN LOC1"/>
    <property type="match status" value="1"/>
</dbReference>
<dbReference type="GO" id="GO:0140691">
    <property type="term" value="F:RNA folding chaperone"/>
    <property type="evidence" value="ECO:0007669"/>
    <property type="project" value="EnsemblFungi"/>
</dbReference>
<accession>A0A0W0D542</accession>
<evidence type="ECO:0000256" key="4">
    <source>
        <dbReference type="ARBA" id="ARBA00020853"/>
    </source>
</evidence>
<gene>
    <name evidence="11" type="ORF">AO440_001197</name>
</gene>
<dbReference type="VEuPathDB" id="FungiDB:GWK60_F02035"/>
<organism evidence="11 12">
    <name type="scientific">Candida glabrata</name>
    <name type="common">Yeast</name>
    <name type="synonym">Torulopsis glabrata</name>
    <dbReference type="NCBI Taxonomy" id="5478"/>
    <lineage>
        <taxon>Eukaryota</taxon>
        <taxon>Fungi</taxon>
        <taxon>Dikarya</taxon>
        <taxon>Ascomycota</taxon>
        <taxon>Saccharomycotina</taxon>
        <taxon>Saccharomycetes</taxon>
        <taxon>Saccharomycetales</taxon>
        <taxon>Saccharomycetaceae</taxon>
        <taxon>Nakaseomyces</taxon>
    </lineage>
</organism>
<dbReference type="AlphaFoldDB" id="A0A0W0D542"/>
<dbReference type="GO" id="GO:0003729">
    <property type="term" value="F:mRNA binding"/>
    <property type="evidence" value="ECO:0007669"/>
    <property type="project" value="EnsemblFungi"/>
</dbReference>
<keyword evidence="7" id="KW-0509">mRNA transport</keyword>
<dbReference type="GO" id="GO:0101031">
    <property type="term" value="C:protein folding chaperone complex"/>
    <property type="evidence" value="ECO:0007669"/>
    <property type="project" value="EnsemblFungi"/>
</dbReference>
<dbReference type="GO" id="GO:0030687">
    <property type="term" value="C:preribosome, large subunit precursor"/>
    <property type="evidence" value="ECO:0007669"/>
    <property type="project" value="EnsemblFungi"/>
</dbReference>
<keyword evidence="5" id="KW-0813">Transport</keyword>
<evidence type="ECO:0000313" key="11">
    <source>
        <dbReference type="EMBL" id="KTB12266.1"/>
    </source>
</evidence>
<evidence type="ECO:0000256" key="10">
    <source>
        <dbReference type="SAM" id="MobiDB-lite"/>
    </source>
</evidence>
<evidence type="ECO:0000256" key="2">
    <source>
        <dbReference type="ARBA" id="ARBA00008132"/>
    </source>
</evidence>
<dbReference type="GO" id="GO:0042273">
    <property type="term" value="P:ribosomal large subunit biogenesis"/>
    <property type="evidence" value="ECO:0007669"/>
    <property type="project" value="EnsemblFungi"/>
</dbReference>
<dbReference type="GO" id="GO:0000472">
    <property type="term" value="P:endonucleolytic cleavage to generate mature 5'-end of SSU-rRNA from (SSU-rRNA, 5.8S rRNA, LSU-rRNA)"/>
    <property type="evidence" value="ECO:0007669"/>
    <property type="project" value="EnsemblFungi"/>
</dbReference>